<gene>
    <name evidence="1" type="ORF">STAS_34497</name>
</gene>
<reference evidence="2" key="1">
    <citation type="journal article" date="2019" name="Curr. Biol.">
        <title>Genome Sequence of Striga asiatica Provides Insight into the Evolution of Plant Parasitism.</title>
        <authorList>
            <person name="Yoshida S."/>
            <person name="Kim S."/>
            <person name="Wafula E.K."/>
            <person name="Tanskanen J."/>
            <person name="Kim Y.M."/>
            <person name="Honaas L."/>
            <person name="Yang Z."/>
            <person name="Spallek T."/>
            <person name="Conn C.E."/>
            <person name="Ichihashi Y."/>
            <person name="Cheong K."/>
            <person name="Cui S."/>
            <person name="Der J.P."/>
            <person name="Gundlach H."/>
            <person name="Jiao Y."/>
            <person name="Hori C."/>
            <person name="Ishida J.K."/>
            <person name="Kasahara H."/>
            <person name="Kiba T."/>
            <person name="Kim M.S."/>
            <person name="Koo N."/>
            <person name="Laohavisit A."/>
            <person name="Lee Y.H."/>
            <person name="Lumba S."/>
            <person name="McCourt P."/>
            <person name="Mortimer J.C."/>
            <person name="Mutuku J.M."/>
            <person name="Nomura T."/>
            <person name="Sasaki-Sekimoto Y."/>
            <person name="Seto Y."/>
            <person name="Wang Y."/>
            <person name="Wakatake T."/>
            <person name="Sakakibara H."/>
            <person name="Demura T."/>
            <person name="Yamaguchi S."/>
            <person name="Yoneyama K."/>
            <person name="Manabe R.I."/>
            <person name="Nelson D.C."/>
            <person name="Schulman A.H."/>
            <person name="Timko M.P."/>
            <person name="dePamphilis C.W."/>
            <person name="Choi D."/>
            <person name="Shirasu K."/>
        </authorList>
    </citation>
    <scope>NUCLEOTIDE SEQUENCE [LARGE SCALE GENOMIC DNA]</scope>
    <source>
        <strain evidence="2">cv. UVA1</strain>
    </source>
</reference>
<name>A0A5A7RHX5_STRAF</name>
<organism evidence="1 2">
    <name type="scientific">Striga asiatica</name>
    <name type="common">Asiatic witchweed</name>
    <name type="synonym">Buchnera asiatica</name>
    <dbReference type="NCBI Taxonomy" id="4170"/>
    <lineage>
        <taxon>Eukaryota</taxon>
        <taxon>Viridiplantae</taxon>
        <taxon>Streptophyta</taxon>
        <taxon>Embryophyta</taxon>
        <taxon>Tracheophyta</taxon>
        <taxon>Spermatophyta</taxon>
        <taxon>Magnoliopsida</taxon>
        <taxon>eudicotyledons</taxon>
        <taxon>Gunneridae</taxon>
        <taxon>Pentapetalae</taxon>
        <taxon>asterids</taxon>
        <taxon>lamiids</taxon>
        <taxon>Lamiales</taxon>
        <taxon>Orobanchaceae</taxon>
        <taxon>Buchnereae</taxon>
        <taxon>Striga</taxon>
    </lineage>
</organism>
<comment type="caution">
    <text evidence="1">The sequence shown here is derived from an EMBL/GenBank/DDBJ whole genome shotgun (WGS) entry which is preliminary data.</text>
</comment>
<evidence type="ECO:0000313" key="2">
    <source>
        <dbReference type="Proteomes" id="UP000325081"/>
    </source>
</evidence>
<dbReference type="AlphaFoldDB" id="A0A5A7RHX5"/>
<proteinExistence type="predicted"/>
<evidence type="ECO:0000313" key="1">
    <source>
        <dbReference type="EMBL" id="GER56764.1"/>
    </source>
</evidence>
<keyword evidence="2" id="KW-1185">Reference proteome</keyword>
<protein>
    <submittedName>
        <fullName evidence="1">Plant intracellular ras group-related LRR 2</fullName>
    </submittedName>
</protein>
<sequence>MTSFVTEANRLLKFMTGDEDLDSRLILSTIIELHSSNHTSAYPACLAWAYLRRSHPGFSSPHVRLLQTRPKAHERAQNEATTDRDCYNVSTENVMSGEENCRADGDFRLPEALLEMAASFPLAGRRSSAIFEVGL</sequence>
<dbReference type="EMBL" id="BKCP01012737">
    <property type="protein sequence ID" value="GER56764.1"/>
    <property type="molecule type" value="Genomic_DNA"/>
</dbReference>
<dbReference type="Proteomes" id="UP000325081">
    <property type="component" value="Unassembled WGS sequence"/>
</dbReference>
<accession>A0A5A7RHX5</accession>